<reference evidence="1" key="2">
    <citation type="submission" date="2025-09" db="UniProtKB">
        <authorList>
            <consortium name="EnsemblPlants"/>
        </authorList>
    </citation>
    <scope>IDENTIFICATION</scope>
</reference>
<evidence type="ECO:0000313" key="1">
    <source>
        <dbReference type="EnsemblPlants" id="AVESA.00010b.r2.3AG0414150.1.CDS"/>
    </source>
</evidence>
<evidence type="ECO:0000313" key="2">
    <source>
        <dbReference type="Proteomes" id="UP001732700"/>
    </source>
</evidence>
<accession>A0ACD5VCG9</accession>
<organism evidence="1 2">
    <name type="scientific">Avena sativa</name>
    <name type="common">Oat</name>
    <dbReference type="NCBI Taxonomy" id="4498"/>
    <lineage>
        <taxon>Eukaryota</taxon>
        <taxon>Viridiplantae</taxon>
        <taxon>Streptophyta</taxon>
        <taxon>Embryophyta</taxon>
        <taxon>Tracheophyta</taxon>
        <taxon>Spermatophyta</taxon>
        <taxon>Magnoliopsida</taxon>
        <taxon>Liliopsida</taxon>
        <taxon>Poales</taxon>
        <taxon>Poaceae</taxon>
        <taxon>BOP clade</taxon>
        <taxon>Pooideae</taxon>
        <taxon>Poodae</taxon>
        <taxon>Poeae</taxon>
        <taxon>Poeae Chloroplast Group 1 (Aveneae type)</taxon>
        <taxon>Aveninae</taxon>
        <taxon>Avena</taxon>
    </lineage>
</organism>
<sequence>MYFQSPRQKACIPNISLKVTSLAIFHVASIVLFKYSSLRPLIINNFVNAIHLTSGIAPFFRCLELSVLLHIAQVKLSEEILHRCFVLLCSRRRAARGLRKRTHGVRRRFRDGCGEVGGDSSGFSALIATTFRLTAATSGSWRSMCKRAKMAEPDARTTTVGSCVRFRMDYKQIKQHPIGKAVLSDVISGGHRWRIECFPRGERVADKGEFISIFLVHISESRSVRAQFEVLMMGGDGKLSTSCIRTICETFEINEDTWGWHQFMKLTDVEKILLTEGHVTFTCTIMVMDDSAIPVPPSDIGTHLGCLLDRPDGTDVSFIVDGEKFPAHRAVLAARSPVFRAELFGSMAEATMSPITLHGITPATFKAMLHFIYTDELPAEDAPEYSSIEMFQNLLAAADRYALDRLKFICARKLWGKVSVDTVAAILACAEMYNCRELKNKCIDFFAVEENFKEVMFTDGYALLVLKIPINYC</sequence>
<proteinExistence type="predicted"/>
<dbReference type="EnsemblPlants" id="AVESA.00010b.r2.3AG0414150.1">
    <property type="protein sequence ID" value="AVESA.00010b.r2.3AG0414150.1.CDS"/>
    <property type="gene ID" value="AVESA.00010b.r2.3AG0414150"/>
</dbReference>
<name>A0ACD5VCG9_AVESA</name>
<reference evidence="1" key="1">
    <citation type="submission" date="2021-05" db="EMBL/GenBank/DDBJ databases">
        <authorList>
            <person name="Scholz U."/>
            <person name="Mascher M."/>
            <person name="Fiebig A."/>
        </authorList>
    </citation>
    <scope>NUCLEOTIDE SEQUENCE [LARGE SCALE GENOMIC DNA]</scope>
</reference>
<protein>
    <submittedName>
        <fullName evidence="1">Uncharacterized protein</fullName>
    </submittedName>
</protein>
<keyword evidence="2" id="KW-1185">Reference proteome</keyword>
<dbReference type="Proteomes" id="UP001732700">
    <property type="component" value="Chromosome 3A"/>
</dbReference>